<protein>
    <submittedName>
        <fullName evidence="2">Zinc-finger domain-containing protein</fullName>
    </submittedName>
</protein>
<name>A0A370DPI0_9GAMM</name>
<evidence type="ECO:0000313" key="2">
    <source>
        <dbReference type="EMBL" id="RDH86834.1"/>
    </source>
</evidence>
<keyword evidence="2" id="KW-0862">Zinc</keyword>
<feature type="domain" description="Zinc finger CHCC-type" evidence="1">
    <location>
        <begin position="24"/>
        <end position="58"/>
    </location>
</feature>
<gene>
    <name evidence="2" type="ORF">DIZ78_08070</name>
</gene>
<dbReference type="Proteomes" id="UP000254771">
    <property type="component" value="Unassembled WGS sequence"/>
</dbReference>
<organism evidence="2 3">
    <name type="scientific">endosymbiont of Escarpia spicata</name>
    <dbReference type="NCBI Taxonomy" id="2200908"/>
    <lineage>
        <taxon>Bacteria</taxon>
        <taxon>Pseudomonadati</taxon>
        <taxon>Pseudomonadota</taxon>
        <taxon>Gammaproteobacteria</taxon>
        <taxon>sulfur-oxidizing symbionts</taxon>
    </lineage>
</organism>
<dbReference type="GO" id="GO:0008270">
    <property type="term" value="F:zinc ion binding"/>
    <property type="evidence" value="ECO:0007669"/>
    <property type="project" value="UniProtKB-KW"/>
</dbReference>
<evidence type="ECO:0000313" key="3">
    <source>
        <dbReference type="Proteomes" id="UP000254771"/>
    </source>
</evidence>
<accession>A0A370DPI0</accession>
<dbReference type="Pfam" id="PF10276">
    <property type="entry name" value="zf-CHCC"/>
    <property type="match status" value="1"/>
</dbReference>
<dbReference type="AlphaFoldDB" id="A0A370DPI0"/>
<proteinExistence type="predicted"/>
<keyword evidence="2" id="KW-0863">Zinc-finger</keyword>
<sequence>MTQASTQSYGQEVIKVSRNDLPLSCPRTSDAVASMHPKVFLPIEKNGSAVCPYCGAHYQLTD</sequence>
<keyword evidence="2" id="KW-0479">Metal-binding</keyword>
<keyword evidence="3" id="KW-1185">Reference proteome</keyword>
<dbReference type="EMBL" id="QFXE01000008">
    <property type="protein sequence ID" value="RDH86834.1"/>
    <property type="molecule type" value="Genomic_DNA"/>
</dbReference>
<dbReference type="InterPro" id="IPR019401">
    <property type="entry name" value="Znf_CHCC"/>
</dbReference>
<reference evidence="2 3" key="1">
    <citation type="journal article" date="2018" name="ISME J.">
        <title>Endosymbiont genomes yield clues of tubeworm success.</title>
        <authorList>
            <person name="Li Y."/>
            <person name="Liles M.R."/>
            <person name="Halanych K.M."/>
        </authorList>
    </citation>
    <scope>NUCLEOTIDE SEQUENCE [LARGE SCALE GENOMIC DNA]</scope>
    <source>
        <strain evidence="2">A1462</strain>
    </source>
</reference>
<comment type="caution">
    <text evidence="2">The sequence shown here is derived from an EMBL/GenBank/DDBJ whole genome shotgun (WGS) entry which is preliminary data.</text>
</comment>
<evidence type="ECO:0000259" key="1">
    <source>
        <dbReference type="Pfam" id="PF10276"/>
    </source>
</evidence>
<dbReference type="Gene3D" id="2.60.260.40">
    <property type="entry name" value="q5lls5 like domains"/>
    <property type="match status" value="1"/>
</dbReference>